<evidence type="ECO:0000256" key="1">
    <source>
        <dbReference type="ARBA" id="ARBA00009023"/>
    </source>
</evidence>
<evidence type="ECO:0000256" key="3">
    <source>
        <dbReference type="ARBA" id="ARBA00022729"/>
    </source>
</evidence>
<evidence type="ECO:0000256" key="2">
    <source>
        <dbReference type="ARBA" id="ARBA00022448"/>
    </source>
</evidence>
<dbReference type="PROSITE" id="PS51257">
    <property type="entry name" value="PROKAR_LIPOPROTEIN"/>
    <property type="match status" value="1"/>
</dbReference>
<proteinExistence type="inferred from homology"/>
<organism evidence="5 6">
    <name type="scientific">Blautia parvula</name>
    <dbReference type="NCBI Taxonomy" id="2877527"/>
    <lineage>
        <taxon>Bacteria</taxon>
        <taxon>Bacillati</taxon>
        <taxon>Bacillota</taxon>
        <taxon>Clostridia</taxon>
        <taxon>Lachnospirales</taxon>
        <taxon>Lachnospiraceae</taxon>
        <taxon>Blautia</taxon>
    </lineage>
</organism>
<name>A0ABQ0BZE4_9FIRM</name>
<keyword evidence="3 4" id="KW-0732">Signal</keyword>
<evidence type="ECO:0000313" key="5">
    <source>
        <dbReference type="EMBL" id="GAA6501894.1"/>
    </source>
</evidence>
<dbReference type="InterPro" id="IPR004682">
    <property type="entry name" value="TRAP_DctP"/>
</dbReference>
<dbReference type="PANTHER" id="PTHR33376">
    <property type="match status" value="1"/>
</dbReference>
<dbReference type="PIRSF" id="PIRSF006470">
    <property type="entry name" value="DctB"/>
    <property type="match status" value="1"/>
</dbReference>
<dbReference type="RefSeq" id="WP_227209788.1">
    <property type="nucleotide sequence ID" value="NZ_BAABZQ010000001.1"/>
</dbReference>
<sequence length="336" mass="37714">MKIGRRLLSIILIVTTLSAMLTGCGDSSKKDSVTLTVAHVLNETHPYHLAWTEVAKLVEERTDGAMRIEVFANGVLGNERDIIEGMQLGIVDISCMSTGALASFSPSFMALDLPFLFDSRENAYKVLDSEIGREMLDDLSDHMMVGIDFWENGFRDVSNSKRDVLVPEDLKGLKLRTLENELQMGTFTTLGANAIPMAWGEVYTALQQGTIDGQENPLATIYLNKIHEVTTHISLTEHFYAAAPVVMSKKTYDKLSPENQKVLVEAIQEVTDYERQISAQSDVDYLEALKADGVKIIEDIDKELWREACQPVYDKYKDQIGEDLLQRIQEKMNGKR</sequence>
<dbReference type="InterPro" id="IPR038404">
    <property type="entry name" value="TRAP_DctP_sf"/>
</dbReference>
<dbReference type="NCBIfam" id="TIGR00787">
    <property type="entry name" value="dctP"/>
    <property type="match status" value="1"/>
</dbReference>
<gene>
    <name evidence="5" type="ORF">K340107D12_47100</name>
</gene>
<feature type="signal peptide" evidence="4">
    <location>
        <begin position="1"/>
        <end position="19"/>
    </location>
</feature>
<keyword evidence="6" id="KW-1185">Reference proteome</keyword>
<keyword evidence="2" id="KW-0813">Transport</keyword>
<dbReference type="NCBIfam" id="NF037995">
    <property type="entry name" value="TRAP_S1"/>
    <property type="match status" value="1"/>
</dbReference>
<dbReference type="InterPro" id="IPR018389">
    <property type="entry name" value="DctP_fam"/>
</dbReference>
<reference evidence="5 6" key="1">
    <citation type="submission" date="2024-04" db="EMBL/GenBank/DDBJ databases">
        <title>Defined microbial consortia suppress multidrug-resistant proinflammatory Enterobacteriaceae via ecological control.</title>
        <authorList>
            <person name="Furuichi M."/>
            <person name="Kawaguchi T."/>
            <person name="Pust M."/>
            <person name="Yasuma K."/>
            <person name="Plichta D."/>
            <person name="Hasegawa N."/>
            <person name="Ohya T."/>
            <person name="Bhattarai S."/>
            <person name="Sasajima S."/>
            <person name="Aoto Y."/>
            <person name="Tuganbaev T."/>
            <person name="Yaginuma M."/>
            <person name="Ueda M."/>
            <person name="Okahashi N."/>
            <person name="Amafuji K."/>
            <person name="Kiridooshi Y."/>
            <person name="Sugita K."/>
            <person name="Strazar M."/>
            <person name="Skelly A."/>
            <person name="Suda W."/>
            <person name="Hattori M."/>
            <person name="Nakamoto N."/>
            <person name="Caballero S."/>
            <person name="Norman J."/>
            <person name="Olle B."/>
            <person name="Tanoue T."/>
            <person name="Arita M."/>
            <person name="Bucci V."/>
            <person name="Atarashi K."/>
            <person name="Xavier R."/>
            <person name="Honda K."/>
        </authorList>
    </citation>
    <scope>NUCLEOTIDE SEQUENCE [LARGE SCALE GENOMIC DNA]</scope>
    <source>
        <strain evidence="6">k34-0107-D12</strain>
    </source>
</reference>
<comment type="caution">
    <text evidence="5">The sequence shown here is derived from an EMBL/GenBank/DDBJ whole genome shotgun (WGS) entry which is preliminary data.</text>
</comment>
<feature type="chain" id="PRO_5047202330" evidence="4">
    <location>
        <begin position="20"/>
        <end position="336"/>
    </location>
</feature>
<evidence type="ECO:0000256" key="4">
    <source>
        <dbReference type="SAM" id="SignalP"/>
    </source>
</evidence>
<protein>
    <submittedName>
        <fullName evidence="5">DctP family TRAP transporter solute-binding subunit</fullName>
    </submittedName>
</protein>
<accession>A0ABQ0BZE4</accession>
<evidence type="ECO:0000313" key="6">
    <source>
        <dbReference type="Proteomes" id="UP001600941"/>
    </source>
</evidence>
<dbReference type="EMBL" id="BAABZQ010000001">
    <property type="protein sequence ID" value="GAA6501894.1"/>
    <property type="molecule type" value="Genomic_DNA"/>
</dbReference>
<dbReference type="Proteomes" id="UP001600941">
    <property type="component" value="Unassembled WGS sequence"/>
</dbReference>
<comment type="similarity">
    <text evidence="1">Belongs to the bacterial solute-binding protein 7 family.</text>
</comment>
<dbReference type="PANTHER" id="PTHR33376:SF7">
    <property type="entry name" value="C4-DICARBOXYLATE-BINDING PROTEIN DCTB"/>
    <property type="match status" value="1"/>
</dbReference>
<dbReference type="CDD" id="cd13675">
    <property type="entry name" value="PBP2_TRAP_SBP_like_5"/>
    <property type="match status" value="1"/>
</dbReference>
<dbReference type="Pfam" id="PF03480">
    <property type="entry name" value="DctP"/>
    <property type="match status" value="1"/>
</dbReference>
<dbReference type="Gene3D" id="3.40.190.170">
    <property type="entry name" value="Bacterial extracellular solute-binding protein, family 7"/>
    <property type="match status" value="1"/>
</dbReference>